<feature type="domain" description="DUF630" evidence="4">
    <location>
        <begin position="1"/>
        <end position="58"/>
    </location>
</feature>
<feature type="region of interest" description="Disordered" evidence="2">
    <location>
        <begin position="89"/>
        <end position="117"/>
    </location>
</feature>
<proteinExistence type="predicted"/>
<dbReference type="InterPro" id="IPR006867">
    <property type="entry name" value="DUF632"/>
</dbReference>
<evidence type="ECO:0000256" key="1">
    <source>
        <dbReference type="SAM" id="Coils"/>
    </source>
</evidence>
<feature type="domain" description="DUF632" evidence="3">
    <location>
        <begin position="340"/>
        <end position="683"/>
    </location>
</feature>
<evidence type="ECO:0000256" key="2">
    <source>
        <dbReference type="SAM" id="MobiDB-lite"/>
    </source>
</evidence>
<dbReference type="PANTHER" id="PTHR21450:SF6">
    <property type="entry name" value="EXPRESSED PROTEIN"/>
    <property type="match status" value="1"/>
</dbReference>
<feature type="compositionally biased region" description="Low complexity" evidence="2">
    <location>
        <begin position="272"/>
        <end position="286"/>
    </location>
</feature>
<sequence>MGVASSKLEDDKALQLCRERKKFVRQALDGRCALAAAHVAYIHSLKTTGTALRKFVQPDAPVESSLYTSTSATPEPLALTEKSYSRFSFSSPSASQNVEPNEHLSPSPSPPTSGHFQVHHMKFKGSFSRKVEERPPAVVTGTITSLSVSHNTTSQFHEQAEPSPSEPPIDPPETPTQQPETPPWDYFGLFHPIDNHLSSHEQREVDYDFRKYDDLKHTKEDEDVPELGDEEDKISSLPSQGSESEDEFDDPSSDTLVRSFKNLNREESNPVTDASPTARTAATPASMECENELPNEDKASSPKLSPLKTKSSEETVTTNAKVPPTNDDDDEHKITPKDFFSSVRDVEHLFIKASDSGKEVPRMLEANKLHFRPLLPGKESGGSSTASLLKACFSCGEDPSQIQEPAQASVKYITWHRAASLHSSSSRNPLDSNSRDDIEDYTGDLFENSYKISGSHASTLDRLFAWEKKLYDEVKASQLIRKDYDLKCKLLREQESRCESQHKIDKTRAVVKDLHSRVRVAIHRIDSISRKIEEMRDQELQPQLEELIDGLKRMWEVMYECHKLQRRIIGISFSNGNAKLFLQSESRRHITVNLQAELSNLSLSFTKWSNAIKMYVQAINDWLHKCVSVQEKSSKKRRWAAPLQLRLRNAGPPIYTTCGVWLDSLKELPVKSVADVIKDLALQTARFIPRLEKAHGKKTYEKLDPELEMLTPHNAYEEWNTGYDNFQSNLVAFLKEIEMFAKHSVKMYAELQNDIKEAKRTYERKMSQP</sequence>
<feature type="region of interest" description="Disordered" evidence="2">
    <location>
        <begin position="217"/>
        <end position="335"/>
    </location>
</feature>
<feature type="compositionally biased region" description="Acidic residues" evidence="2">
    <location>
        <begin position="221"/>
        <end position="232"/>
    </location>
</feature>
<evidence type="ECO:0000313" key="5">
    <source>
        <dbReference type="EMBL" id="KAK9689651.1"/>
    </source>
</evidence>
<feature type="coiled-coil region" evidence="1">
    <location>
        <begin position="741"/>
        <end position="768"/>
    </location>
</feature>
<dbReference type="EMBL" id="JBDFQZ010000009">
    <property type="protein sequence ID" value="KAK9689651.1"/>
    <property type="molecule type" value="Genomic_DNA"/>
</dbReference>
<keyword evidence="6" id="KW-1185">Reference proteome</keyword>
<feature type="compositionally biased region" description="Basic and acidic residues" evidence="2">
    <location>
        <begin position="193"/>
        <end position="202"/>
    </location>
</feature>
<dbReference type="EMBL" id="JBDFQZ010000009">
    <property type="protein sequence ID" value="KAK9689649.1"/>
    <property type="molecule type" value="Genomic_DNA"/>
</dbReference>
<dbReference type="Proteomes" id="UP001443914">
    <property type="component" value="Unassembled WGS sequence"/>
</dbReference>
<protein>
    <submittedName>
        <fullName evidence="5">Uncharacterized protein</fullName>
    </submittedName>
</protein>
<dbReference type="EMBL" id="JBDFQZ010000009">
    <property type="protein sequence ID" value="KAK9689650.1"/>
    <property type="molecule type" value="Genomic_DNA"/>
</dbReference>
<keyword evidence="1" id="KW-0175">Coiled coil</keyword>
<evidence type="ECO:0000259" key="3">
    <source>
        <dbReference type="Pfam" id="PF04782"/>
    </source>
</evidence>
<evidence type="ECO:0000313" key="6">
    <source>
        <dbReference type="Proteomes" id="UP001443914"/>
    </source>
</evidence>
<dbReference type="PANTHER" id="PTHR21450">
    <property type="entry name" value="PROTEIN ALTERED PHOSPHATE STARVATION RESPONSE 1"/>
    <property type="match status" value="1"/>
</dbReference>
<feature type="compositionally biased region" description="Pro residues" evidence="2">
    <location>
        <begin position="164"/>
        <end position="174"/>
    </location>
</feature>
<dbReference type="Pfam" id="PF04782">
    <property type="entry name" value="DUF632"/>
    <property type="match status" value="1"/>
</dbReference>
<dbReference type="InterPro" id="IPR006868">
    <property type="entry name" value="DUF630"/>
</dbReference>
<name>A0AAW1IIP6_SAPOF</name>
<accession>A0AAW1IIP6</accession>
<feature type="region of interest" description="Disordered" evidence="2">
    <location>
        <begin position="151"/>
        <end position="202"/>
    </location>
</feature>
<organism evidence="5 6">
    <name type="scientific">Saponaria officinalis</name>
    <name type="common">Common soapwort</name>
    <name type="synonym">Lychnis saponaria</name>
    <dbReference type="NCBI Taxonomy" id="3572"/>
    <lineage>
        <taxon>Eukaryota</taxon>
        <taxon>Viridiplantae</taxon>
        <taxon>Streptophyta</taxon>
        <taxon>Embryophyta</taxon>
        <taxon>Tracheophyta</taxon>
        <taxon>Spermatophyta</taxon>
        <taxon>Magnoliopsida</taxon>
        <taxon>eudicotyledons</taxon>
        <taxon>Gunneridae</taxon>
        <taxon>Pentapetalae</taxon>
        <taxon>Caryophyllales</taxon>
        <taxon>Caryophyllaceae</taxon>
        <taxon>Caryophylleae</taxon>
        <taxon>Saponaria</taxon>
    </lineage>
</organism>
<reference evidence="5 6" key="1">
    <citation type="submission" date="2024-03" db="EMBL/GenBank/DDBJ databases">
        <title>WGS assembly of Saponaria officinalis var. Norfolk2.</title>
        <authorList>
            <person name="Jenkins J."/>
            <person name="Shu S."/>
            <person name="Grimwood J."/>
            <person name="Barry K."/>
            <person name="Goodstein D."/>
            <person name="Schmutz J."/>
            <person name="Leebens-Mack J."/>
            <person name="Osbourn A."/>
        </authorList>
    </citation>
    <scope>NUCLEOTIDE SEQUENCE [LARGE SCALE GENOMIC DNA]</scope>
    <source>
        <strain evidence="6">cv. Norfolk2</strain>
        <strain evidence="5">JIC</strain>
        <tissue evidence="5">Leaf</tissue>
    </source>
</reference>
<comment type="caution">
    <text evidence="5">The sequence shown here is derived from an EMBL/GenBank/DDBJ whole genome shotgun (WGS) entry which is preliminary data.</text>
</comment>
<evidence type="ECO:0000259" key="4">
    <source>
        <dbReference type="Pfam" id="PF04783"/>
    </source>
</evidence>
<feature type="compositionally biased region" description="Acidic residues" evidence="2">
    <location>
        <begin position="243"/>
        <end position="252"/>
    </location>
</feature>
<dbReference type="EMBL" id="JBDFQZ010000009">
    <property type="protein sequence ID" value="KAK9689648.1"/>
    <property type="molecule type" value="Genomic_DNA"/>
</dbReference>
<dbReference type="AlphaFoldDB" id="A0AAW1IIP6"/>
<dbReference type="Pfam" id="PF04783">
    <property type="entry name" value="DUF630"/>
    <property type="match status" value="1"/>
</dbReference>
<gene>
    <name evidence="5" type="ORF">RND81_09G073000</name>
</gene>
<dbReference type="EMBL" id="JBDFQZ010000009">
    <property type="protein sequence ID" value="KAK9689647.1"/>
    <property type="molecule type" value="Genomic_DNA"/>
</dbReference>